<protein>
    <submittedName>
        <fullName evidence="2">Condensation domain protein</fullName>
    </submittedName>
</protein>
<dbReference type="SUPFAM" id="SSF52777">
    <property type="entry name" value="CoA-dependent acyltransferases"/>
    <property type="match status" value="2"/>
</dbReference>
<dbReference type="EMBL" id="JAOB01000092">
    <property type="protein sequence ID" value="EUA07765.1"/>
    <property type="molecule type" value="Genomic_DNA"/>
</dbReference>
<dbReference type="Gene3D" id="3.30.559.10">
    <property type="entry name" value="Chloramphenicol acetyltransferase-like domain"/>
    <property type="match status" value="1"/>
</dbReference>
<dbReference type="Pfam" id="PF00668">
    <property type="entry name" value="Condensation"/>
    <property type="match status" value="1"/>
</dbReference>
<dbReference type="InterPro" id="IPR023213">
    <property type="entry name" value="CAT-like_dom_sf"/>
</dbReference>
<dbReference type="PATRIC" id="fig|1299334.3.peg.9682"/>
<evidence type="ECO:0000313" key="2">
    <source>
        <dbReference type="EMBL" id="EUA07765.1"/>
    </source>
</evidence>
<organism evidence="2">
    <name type="scientific">Mycobacterium xenopi 4042</name>
    <dbReference type="NCBI Taxonomy" id="1299334"/>
    <lineage>
        <taxon>Bacteria</taxon>
        <taxon>Bacillati</taxon>
        <taxon>Actinomycetota</taxon>
        <taxon>Actinomycetes</taxon>
        <taxon>Mycobacteriales</taxon>
        <taxon>Mycobacteriaceae</taxon>
        <taxon>Mycobacterium</taxon>
    </lineage>
</organism>
<proteinExistence type="predicted"/>
<feature type="domain" description="Condensation" evidence="1">
    <location>
        <begin position="1"/>
        <end position="89"/>
    </location>
</feature>
<dbReference type="GO" id="GO:0008610">
    <property type="term" value="P:lipid biosynthetic process"/>
    <property type="evidence" value="ECO:0007669"/>
    <property type="project" value="UniProtKB-ARBA"/>
</dbReference>
<sequence length="223" mass="25034">MLVVVVHHIAADGWSITPLVRDLGLALGARCAGRVPDWDPLPVQYADYTLWQRAQFGDLDDSQSLIAAQLAYWEQVLAGCPSGWCCPPIGRIRRWPVSGWSGGRGVAARLQQQVARVAREHNATGSWWCRLRWRCCWQACREFGCGCWVSDRWAADPALDELVGFSSIRWCCGWIWPVIPVWLSCCPGAGAQPGCFRASGVPFEVLVERLNPPGRWLITRWCR</sequence>
<dbReference type="AlphaFoldDB" id="X7YN16"/>
<comment type="caution">
    <text evidence="2">The sequence shown here is derived from an EMBL/GenBank/DDBJ whole genome shotgun (WGS) entry which is preliminary data.</text>
</comment>
<dbReference type="GO" id="GO:0003824">
    <property type="term" value="F:catalytic activity"/>
    <property type="evidence" value="ECO:0007669"/>
    <property type="project" value="InterPro"/>
</dbReference>
<gene>
    <name evidence="2" type="ORF">I553_9140</name>
</gene>
<reference evidence="2" key="1">
    <citation type="submission" date="2014-01" db="EMBL/GenBank/DDBJ databases">
        <authorList>
            <person name="Brown-Elliot B."/>
            <person name="Wallace R."/>
            <person name="Lenaerts A."/>
            <person name="Ordway D."/>
            <person name="DeGroote M.A."/>
            <person name="Parker T."/>
            <person name="Sizemore C."/>
            <person name="Tallon L.J."/>
            <person name="Sadzewicz L.K."/>
            <person name="Sengamalay N."/>
            <person name="Fraser C.M."/>
            <person name="Hine E."/>
            <person name="Shefchek K.A."/>
            <person name="Das S.P."/>
            <person name="Tettelin H."/>
        </authorList>
    </citation>
    <scope>NUCLEOTIDE SEQUENCE [LARGE SCALE GENOMIC DNA]</scope>
    <source>
        <strain evidence="2">4042</strain>
    </source>
</reference>
<accession>X7YN16</accession>
<evidence type="ECO:0000259" key="1">
    <source>
        <dbReference type="Pfam" id="PF00668"/>
    </source>
</evidence>
<dbReference type="InterPro" id="IPR001242">
    <property type="entry name" value="Condensation_dom"/>
</dbReference>
<name>X7YN16_MYCXE</name>